<dbReference type="EMBL" id="JACHBQ010000001">
    <property type="protein sequence ID" value="MBB5643519.1"/>
    <property type="molecule type" value="Genomic_DNA"/>
</dbReference>
<evidence type="ECO:0000313" key="7">
    <source>
        <dbReference type="EMBL" id="MBB5640167.1"/>
    </source>
</evidence>
<comment type="caution">
    <text evidence="2">The sequence shown here is derived from an EMBL/GenBank/DDBJ whole genome shotgun (WGS) entry which is preliminary data.</text>
</comment>
<dbReference type="Proteomes" id="UP000561726">
    <property type="component" value="Unassembled WGS sequence"/>
</dbReference>
<evidence type="ECO:0000313" key="13">
    <source>
        <dbReference type="Proteomes" id="UP000561726"/>
    </source>
</evidence>
<evidence type="ECO:0000313" key="12">
    <source>
        <dbReference type="Proteomes" id="UP000029864"/>
    </source>
</evidence>
<dbReference type="EMBL" id="JACHBQ010000001">
    <property type="protein sequence ID" value="MBB5639911.1"/>
    <property type="molecule type" value="Genomic_DNA"/>
</dbReference>
<dbReference type="STRING" id="1001240.GY21_21140"/>
<dbReference type="EMBL" id="JACHBQ010000001">
    <property type="protein sequence ID" value="MBB5640047.1"/>
    <property type="molecule type" value="Genomic_DNA"/>
</dbReference>
<dbReference type="Pfam" id="PF13701">
    <property type="entry name" value="DDE_Tnp_1_4"/>
    <property type="match status" value="1"/>
</dbReference>
<dbReference type="EMBL" id="JACHBQ010000001">
    <property type="protein sequence ID" value="MBB5640167.1"/>
    <property type="molecule type" value="Genomic_DNA"/>
</dbReference>
<feature type="domain" description="Transposase DDE" evidence="1">
    <location>
        <begin position="7"/>
        <end position="452"/>
    </location>
</feature>
<dbReference type="RefSeq" id="WP_035841044.1">
    <property type="nucleotide sequence ID" value="NZ_JACHBQ010000001.1"/>
</dbReference>
<dbReference type="eggNOG" id="COG3385">
    <property type="taxonomic scope" value="Bacteria"/>
</dbReference>
<organism evidence="2 12">
    <name type="scientific">Cryobacterium roopkundense</name>
    <dbReference type="NCBI Taxonomy" id="1001240"/>
    <lineage>
        <taxon>Bacteria</taxon>
        <taxon>Bacillati</taxon>
        <taxon>Actinomycetota</taxon>
        <taxon>Actinomycetes</taxon>
        <taxon>Micrococcales</taxon>
        <taxon>Microbacteriaceae</taxon>
        <taxon>Cryobacterium</taxon>
    </lineage>
</organism>
<evidence type="ECO:0000313" key="8">
    <source>
        <dbReference type="EMBL" id="MBB5641080.1"/>
    </source>
</evidence>
<evidence type="ECO:0000313" key="2">
    <source>
        <dbReference type="EMBL" id="KGJ71594.1"/>
    </source>
</evidence>
<dbReference type="EMBL" id="JACHBQ010000001">
    <property type="protein sequence ID" value="MBB5641080.1"/>
    <property type="molecule type" value="Genomic_DNA"/>
</dbReference>
<dbReference type="InterPro" id="IPR047960">
    <property type="entry name" value="Transpos_IS1380"/>
</dbReference>
<evidence type="ECO:0000313" key="10">
    <source>
        <dbReference type="EMBL" id="MBB5643197.1"/>
    </source>
</evidence>
<reference evidence="2 12" key="1">
    <citation type="submission" date="2014-08" db="EMBL/GenBank/DDBJ databases">
        <authorList>
            <person name="Sisinthy S."/>
        </authorList>
    </citation>
    <scope>NUCLEOTIDE SEQUENCE [LARGE SCALE GENOMIC DNA]</scope>
    <source>
        <strain evidence="2 12">RuG17</strain>
    </source>
</reference>
<dbReference type="AlphaFoldDB" id="A0A099IZJ1"/>
<evidence type="ECO:0000313" key="5">
    <source>
        <dbReference type="EMBL" id="MBB5640047.1"/>
    </source>
</evidence>
<sequence length="464" mass="49372">MQLSHTHRSFSASFDDPNLVSSAGLVPTMALAEKTGLGALVDEWVKLPGYFGANAGLKALALVAGMLTGADSIDDMAVLRHGALRKLFTGTYAPSTLGSFLRAFAFGHVRQLDAAASRWLQNLGAVTPIVTGIDDLALVDIDDTIREVHGYKKQGAGFGYSGVRGLNALLAIVSTGSAAPIIVSSRLRKGPTNSARGAKKFVSDTLATVKRLRSPTAKGMLLLRADSAYYVSAVIQAALRAGAMVSITARLNSLVKAGISTIPDTAWTPIKYTNAIFDDATGRWISDAEVAEIPFTAFGSKKKSEQIPGRLVVRRIPELNKTVAAGQGTLFDLFRFHAFFTTSTLNTVDADKTHRHHAIIENLNADMKASAMAHFPSGVFTANAAWLVLACITFNLTRAAGTLANPALGKAVTATVRRKLINVAARVSTSARRVTLHLPESWPWEEGWSALFTSVCNPPGRAAT</sequence>
<dbReference type="EMBL" id="JACHBQ010000001">
    <property type="protein sequence ID" value="MBB5639646.1"/>
    <property type="molecule type" value="Genomic_DNA"/>
</dbReference>
<dbReference type="EMBL" id="JACHBQ010000001">
    <property type="protein sequence ID" value="MBB5643048.1"/>
    <property type="molecule type" value="Genomic_DNA"/>
</dbReference>
<dbReference type="EMBL" id="JPXF01000191">
    <property type="protein sequence ID" value="KGJ71594.1"/>
    <property type="molecule type" value="Genomic_DNA"/>
</dbReference>
<dbReference type="Proteomes" id="UP000029864">
    <property type="component" value="Unassembled WGS sequence"/>
</dbReference>
<dbReference type="NCBIfam" id="NF033539">
    <property type="entry name" value="transpos_IS1380"/>
    <property type="match status" value="1"/>
</dbReference>
<keyword evidence="12" id="KW-1185">Reference proteome</keyword>
<accession>A0A099IZJ1</accession>
<dbReference type="OrthoDB" id="3718343at2"/>
<reference evidence="3 13" key="2">
    <citation type="submission" date="2020-08" db="EMBL/GenBank/DDBJ databases">
        <title>Sequencing the genomes of 1000 actinobacteria strains.</title>
        <authorList>
            <person name="Klenk H.-P."/>
        </authorList>
    </citation>
    <scope>NUCLEOTIDE SEQUENCE [LARGE SCALE GENOMIC DNA]</scope>
    <source>
        <strain evidence="3 13">DSM 21065</strain>
    </source>
</reference>
<protein>
    <submittedName>
        <fullName evidence="2">Transposase</fullName>
    </submittedName>
</protein>
<dbReference type="EMBL" id="JACHBQ010000001">
    <property type="protein sequence ID" value="MBB5640152.1"/>
    <property type="molecule type" value="Genomic_DNA"/>
</dbReference>
<dbReference type="EMBL" id="JACHBQ010000001">
    <property type="protein sequence ID" value="MBB5643197.1"/>
    <property type="molecule type" value="Genomic_DNA"/>
</dbReference>
<evidence type="ECO:0000259" key="1">
    <source>
        <dbReference type="Pfam" id="PF13701"/>
    </source>
</evidence>
<dbReference type="InterPro" id="IPR025668">
    <property type="entry name" value="Tnp_DDE_dom"/>
</dbReference>
<evidence type="ECO:0000313" key="3">
    <source>
        <dbReference type="EMBL" id="MBB5639646.1"/>
    </source>
</evidence>
<evidence type="ECO:0000313" key="11">
    <source>
        <dbReference type="EMBL" id="MBB5643519.1"/>
    </source>
</evidence>
<evidence type="ECO:0000313" key="4">
    <source>
        <dbReference type="EMBL" id="MBB5639911.1"/>
    </source>
</evidence>
<gene>
    <name evidence="3" type="ORF">BJ997_000194</name>
    <name evidence="4" type="ORF">BJ997_000459</name>
    <name evidence="5" type="ORF">BJ997_000595</name>
    <name evidence="6" type="ORF">BJ997_000700</name>
    <name evidence="7" type="ORF">BJ997_000715</name>
    <name evidence="8" type="ORF">BJ997_001628</name>
    <name evidence="9" type="ORF">BJ997_003596</name>
    <name evidence="10" type="ORF">BJ997_003745</name>
    <name evidence="11" type="ORF">BJ997_004067</name>
    <name evidence="2" type="ORF">GY21_21140</name>
</gene>
<name>A0A099IZJ1_9MICO</name>
<evidence type="ECO:0000313" key="9">
    <source>
        <dbReference type="EMBL" id="MBB5643048.1"/>
    </source>
</evidence>
<proteinExistence type="predicted"/>
<evidence type="ECO:0000313" key="6">
    <source>
        <dbReference type="EMBL" id="MBB5640152.1"/>
    </source>
</evidence>